<dbReference type="EnsemblMetazoa" id="Aqu2.1.20445_001">
    <property type="protein sequence ID" value="Aqu2.1.20445_001"/>
    <property type="gene ID" value="Aqu2.1.20445"/>
</dbReference>
<evidence type="ECO:0000313" key="1">
    <source>
        <dbReference type="EnsemblMetazoa" id="Aqu2.1.20445_001"/>
    </source>
</evidence>
<accession>A0A1X7TYP2</accession>
<dbReference type="AlphaFoldDB" id="A0A1X7TYP2"/>
<sequence length="113" mass="12636">MFVATNSDSAALQKIMNRLIEDYEAIDHAKYGTANAATFDIKSLSGVSLDSASNADRDYLSIMTSNTNLDEDDFKDYHHCSEVTNEHQIGSRYFVTAANAMKIIFLREAVIEF</sequence>
<reference evidence="1" key="1">
    <citation type="submission" date="2017-05" db="UniProtKB">
        <authorList>
            <consortium name="EnsemblMetazoa"/>
        </authorList>
    </citation>
    <scope>IDENTIFICATION</scope>
</reference>
<proteinExistence type="predicted"/>
<organism evidence="1">
    <name type="scientific">Amphimedon queenslandica</name>
    <name type="common">Sponge</name>
    <dbReference type="NCBI Taxonomy" id="400682"/>
    <lineage>
        <taxon>Eukaryota</taxon>
        <taxon>Metazoa</taxon>
        <taxon>Porifera</taxon>
        <taxon>Demospongiae</taxon>
        <taxon>Heteroscleromorpha</taxon>
        <taxon>Haplosclerida</taxon>
        <taxon>Niphatidae</taxon>
        <taxon>Amphimedon</taxon>
    </lineage>
</organism>
<protein>
    <submittedName>
        <fullName evidence="1">Uncharacterized protein</fullName>
    </submittedName>
</protein>
<dbReference type="InParanoid" id="A0A1X7TYP2"/>
<name>A0A1X7TYP2_AMPQE</name>